<dbReference type="Proteomes" id="UP000323426">
    <property type="component" value="Unassembled WGS sequence"/>
</dbReference>
<evidence type="ECO:0008006" key="4">
    <source>
        <dbReference type="Google" id="ProtNLM"/>
    </source>
</evidence>
<evidence type="ECO:0000313" key="3">
    <source>
        <dbReference type="Proteomes" id="UP000323426"/>
    </source>
</evidence>
<comment type="caution">
    <text evidence="2">The sequence shown here is derived from an EMBL/GenBank/DDBJ whole genome shotgun (WGS) entry which is preliminary data.</text>
</comment>
<name>A0A5M6DDK3_9BACT</name>
<accession>A0A5M6DDK3</accession>
<organism evidence="2 3">
    <name type="scientific">Adhaeribacter rhizoryzae</name>
    <dbReference type="NCBI Taxonomy" id="2607907"/>
    <lineage>
        <taxon>Bacteria</taxon>
        <taxon>Pseudomonadati</taxon>
        <taxon>Bacteroidota</taxon>
        <taxon>Cytophagia</taxon>
        <taxon>Cytophagales</taxon>
        <taxon>Hymenobacteraceae</taxon>
        <taxon>Adhaeribacter</taxon>
    </lineage>
</organism>
<gene>
    <name evidence="2" type="ORF">F0145_11955</name>
</gene>
<evidence type="ECO:0000256" key="1">
    <source>
        <dbReference type="SAM" id="SignalP"/>
    </source>
</evidence>
<feature type="chain" id="PRO_5024366401" description="Lipocalin-like domain-containing protein" evidence="1">
    <location>
        <begin position="19"/>
        <end position="169"/>
    </location>
</feature>
<dbReference type="AlphaFoldDB" id="A0A5M6DDK3"/>
<dbReference type="EMBL" id="VWSF01000008">
    <property type="protein sequence ID" value="KAA5545647.1"/>
    <property type="molecule type" value="Genomic_DNA"/>
</dbReference>
<evidence type="ECO:0000313" key="2">
    <source>
        <dbReference type="EMBL" id="KAA5545647.1"/>
    </source>
</evidence>
<keyword evidence="3" id="KW-1185">Reference proteome</keyword>
<keyword evidence="1" id="KW-0732">Signal</keyword>
<dbReference type="RefSeq" id="WP_150088651.1">
    <property type="nucleotide sequence ID" value="NZ_VWSF01000008.1"/>
</dbReference>
<sequence length="169" mass="18257">MKNYSALIFLFVLTFVMASCDKDDDAKPTKQDILMAKNWKVTEAKAVPTGLSTEFDIYGLLVDCQKDNFLDFNTGGAVVVDEGPTKCTPNAPQTVSGTWSLQENATTGDILNINGNILLAYGLTSTAPRNLKVVTLNNQTLKVTFNEGLTLPGTTTQVPSTINLTFTAQ</sequence>
<proteinExistence type="predicted"/>
<feature type="signal peptide" evidence="1">
    <location>
        <begin position="1"/>
        <end position="18"/>
    </location>
</feature>
<protein>
    <recommendedName>
        <fullName evidence="4">Lipocalin-like domain-containing protein</fullName>
    </recommendedName>
</protein>
<reference evidence="2 3" key="1">
    <citation type="submission" date="2019-09" db="EMBL/GenBank/DDBJ databases">
        <title>Genome sequence and assembly of Adhaeribacter sp.</title>
        <authorList>
            <person name="Chhetri G."/>
        </authorList>
    </citation>
    <scope>NUCLEOTIDE SEQUENCE [LARGE SCALE GENOMIC DNA]</scope>
    <source>
        <strain evidence="2 3">DK36</strain>
    </source>
</reference>
<dbReference type="PROSITE" id="PS51257">
    <property type="entry name" value="PROKAR_LIPOPROTEIN"/>
    <property type="match status" value="1"/>
</dbReference>